<gene>
    <name evidence="10" type="primary">mscS_13</name>
    <name evidence="10" type="ORF">C1752_09733</name>
</gene>
<dbReference type="SUPFAM" id="SSF82861">
    <property type="entry name" value="Mechanosensitive channel protein MscS (YggB), transmembrane region"/>
    <property type="match status" value="1"/>
</dbReference>
<feature type="transmembrane region" description="Helical" evidence="7">
    <location>
        <begin position="56"/>
        <end position="75"/>
    </location>
</feature>
<evidence type="ECO:0000256" key="5">
    <source>
        <dbReference type="ARBA" id="ARBA00022989"/>
    </source>
</evidence>
<feature type="domain" description="Mechanosensitive ion channel MscS" evidence="8">
    <location>
        <begin position="101"/>
        <end position="163"/>
    </location>
</feature>
<evidence type="ECO:0000259" key="8">
    <source>
        <dbReference type="Pfam" id="PF00924"/>
    </source>
</evidence>
<keyword evidence="11" id="KW-1185">Reference proteome</keyword>
<proteinExistence type="inferred from homology"/>
<dbReference type="AlphaFoldDB" id="A0A2W1J8Q5"/>
<dbReference type="EMBL" id="PQWO01000029">
    <property type="protein sequence ID" value="PZD70743.1"/>
    <property type="molecule type" value="Genomic_DNA"/>
</dbReference>
<dbReference type="Pfam" id="PF21088">
    <property type="entry name" value="MS_channel_1st"/>
    <property type="match status" value="1"/>
</dbReference>
<dbReference type="OrthoDB" id="450694at2"/>
<comment type="caution">
    <text evidence="10">The sequence shown here is derived from an EMBL/GenBank/DDBJ whole genome shotgun (WGS) entry which is preliminary data.</text>
</comment>
<dbReference type="GO" id="GO:0005886">
    <property type="term" value="C:plasma membrane"/>
    <property type="evidence" value="ECO:0007669"/>
    <property type="project" value="UniProtKB-SubCell"/>
</dbReference>
<evidence type="ECO:0000256" key="3">
    <source>
        <dbReference type="ARBA" id="ARBA00022475"/>
    </source>
</evidence>
<dbReference type="InterPro" id="IPR045275">
    <property type="entry name" value="MscS_archaea/bacteria_type"/>
</dbReference>
<dbReference type="InterPro" id="IPR010920">
    <property type="entry name" value="LSM_dom_sf"/>
</dbReference>
<reference evidence="10 11" key="1">
    <citation type="journal article" date="2018" name="Sci. Rep.">
        <title>A novel species of the marine cyanobacterium Acaryochloris with a unique pigment content and lifestyle.</title>
        <authorList>
            <person name="Partensky F."/>
            <person name="Six C."/>
            <person name="Ratin M."/>
            <person name="Garczarek L."/>
            <person name="Vaulot D."/>
            <person name="Probert I."/>
            <person name="Calteau A."/>
            <person name="Gourvil P."/>
            <person name="Marie D."/>
            <person name="Grebert T."/>
            <person name="Bouchier C."/>
            <person name="Le Panse S."/>
            <person name="Gachenot M."/>
            <person name="Rodriguez F."/>
            <person name="Garrido J.L."/>
        </authorList>
    </citation>
    <scope>NUCLEOTIDE SEQUENCE [LARGE SCALE GENOMIC DNA]</scope>
    <source>
        <strain evidence="10 11">RCC1774</strain>
    </source>
</reference>
<name>A0A2W1J8Q5_9CYAN</name>
<dbReference type="Gene3D" id="2.30.30.60">
    <property type="match status" value="1"/>
</dbReference>
<comment type="similarity">
    <text evidence="2">Belongs to the MscS (TC 1.A.23) family.</text>
</comment>
<feature type="transmembrane region" description="Helical" evidence="7">
    <location>
        <begin position="12"/>
        <end position="35"/>
    </location>
</feature>
<dbReference type="InterPro" id="IPR011014">
    <property type="entry name" value="MscS_channel_TM-2"/>
</dbReference>
<dbReference type="SUPFAM" id="SSF50182">
    <property type="entry name" value="Sm-like ribonucleoproteins"/>
    <property type="match status" value="1"/>
</dbReference>
<dbReference type="InterPro" id="IPR023408">
    <property type="entry name" value="MscS_beta-dom_sf"/>
</dbReference>
<evidence type="ECO:0000313" key="10">
    <source>
        <dbReference type="EMBL" id="PZD70743.1"/>
    </source>
</evidence>
<keyword evidence="4 7" id="KW-0812">Transmembrane</keyword>
<dbReference type="PANTHER" id="PTHR30221">
    <property type="entry name" value="SMALL-CONDUCTANCE MECHANOSENSITIVE CHANNEL"/>
    <property type="match status" value="1"/>
</dbReference>
<dbReference type="InterPro" id="IPR049142">
    <property type="entry name" value="MS_channel_1st"/>
</dbReference>
<feature type="domain" description="Mechanosensitive ion channel transmembrane helices 2/3" evidence="9">
    <location>
        <begin position="60"/>
        <end position="100"/>
    </location>
</feature>
<keyword evidence="3" id="KW-1003">Cell membrane</keyword>
<keyword evidence="6 7" id="KW-0472">Membrane</keyword>
<protein>
    <submittedName>
        <fullName evidence="10">Small-conductance mechanosensitive channel</fullName>
    </submittedName>
</protein>
<evidence type="ECO:0000313" key="11">
    <source>
        <dbReference type="Proteomes" id="UP000248857"/>
    </source>
</evidence>
<evidence type="ECO:0000256" key="7">
    <source>
        <dbReference type="SAM" id="Phobius"/>
    </source>
</evidence>
<accession>A0A2W1J8Q5</accession>
<dbReference type="RefSeq" id="WP_110988744.1">
    <property type="nucleotide sequence ID" value="NZ_CAWNWM010000029.1"/>
</dbReference>
<sequence length="167" mass="18183">MNDGIKALTEKLLLFTPQLISGLLSLLVFWFLSLVAGRIVDQVGRRSHLDRDIVNLLRRVVSVGIILVGITVSMGTMGVDVSAMVASLGLTGFALGFALKDVLSNLLSGVLVLTYRPFIRGDWITVSGLEGTVIEIDLRYTTLETEGDRILIPNSTLFTNPITVRKP</sequence>
<dbReference type="Pfam" id="PF00924">
    <property type="entry name" value="MS_channel_2nd"/>
    <property type="match status" value="1"/>
</dbReference>
<dbReference type="Proteomes" id="UP000248857">
    <property type="component" value="Unassembled WGS sequence"/>
</dbReference>
<dbReference type="PANTHER" id="PTHR30221:SF8">
    <property type="entry name" value="SMALL-CONDUCTANCE MECHANOSENSITIVE CHANNEL"/>
    <property type="match status" value="1"/>
</dbReference>
<dbReference type="InterPro" id="IPR006685">
    <property type="entry name" value="MscS_channel_2nd"/>
</dbReference>
<comment type="subcellular location">
    <subcellularLocation>
        <location evidence="1">Cell membrane</location>
        <topology evidence="1">Multi-pass membrane protein</topology>
    </subcellularLocation>
</comment>
<evidence type="ECO:0000256" key="6">
    <source>
        <dbReference type="ARBA" id="ARBA00023136"/>
    </source>
</evidence>
<evidence type="ECO:0000256" key="1">
    <source>
        <dbReference type="ARBA" id="ARBA00004651"/>
    </source>
</evidence>
<keyword evidence="5 7" id="KW-1133">Transmembrane helix</keyword>
<evidence type="ECO:0000259" key="9">
    <source>
        <dbReference type="Pfam" id="PF21088"/>
    </source>
</evidence>
<organism evidence="10 11">
    <name type="scientific">Acaryochloris thomasi RCC1774</name>
    <dbReference type="NCBI Taxonomy" id="1764569"/>
    <lineage>
        <taxon>Bacteria</taxon>
        <taxon>Bacillati</taxon>
        <taxon>Cyanobacteriota</taxon>
        <taxon>Cyanophyceae</taxon>
        <taxon>Acaryochloridales</taxon>
        <taxon>Acaryochloridaceae</taxon>
        <taxon>Acaryochloris</taxon>
        <taxon>Acaryochloris thomasi</taxon>
    </lineage>
</organism>
<evidence type="ECO:0000256" key="2">
    <source>
        <dbReference type="ARBA" id="ARBA00008017"/>
    </source>
</evidence>
<dbReference type="Gene3D" id="1.10.287.1260">
    <property type="match status" value="1"/>
</dbReference>
<dbReference type="GO" id="GO:0008381">
    <property type="term" value="F:mechanosensitive monoatomic ion channel activity"/>
    <property type="evidence" value="ECO:0007669"/>
    <property type="project" value="InterPro"/>
</dbReference>
<evidence type="ECO:0000256" key="4">
    <source>
        <dbReference type="ARBA" id="ARBA00022692"/>
    </source>
</evidence>